<gene>
    <name evidence="2" type="ORF">NQ315_008872</name>
</gene>
<evidence type="ECO:0000259" key="1">
    <source>
        <dbReference type="PROSITE" id="PS50878"/>
    </source>
</evidence>
<name>A0AAV8V8I6_9CUCU</name>
<dbReference type="PROSITE" id="PS50878">
    <property type="entry name" value="RT_POL"/>
    <property type="match status" value="1"/>
</dbReference>
<evidence type="ECO:0000313" key="2">
    <source>
        <dbReference type="EMBL" id="KAJ8910459.1"/>
    </source>
</evidence>
<dbReference type="Proteomes" id="UP001159042">
    <property type="component" value="Unassembled WGS sequence"/>
</dbReference>
<accession>A0AAV8V8I6</accession>
<keyword evidence="3" id="KW-1185">Reference proteome</keyword>
<organism evidence="2 3">
    <name type="scientific">Exocentrus adspersus</name>
    <dbReference type="NCBI Taxonomy" id="1586481"/>
    <lineage>
        <taxon>Eukaryota</taxon>
        <taxon>Metazoa</taxon>
        <taxon>Ecdysozoa</taxon>
        <taxon>Arthropoda</taxon>
        <taxon>Hexapoda</taxon>
        <taxon>Insecta</taxon>
        <taxon>Pterygota</taxon>
        <taxon>Neoptera</taxon>
        <taxon>Endopterygota</taxon>
        <taxon>Coleoptera</taxon>
        <taxon>Polyphaga</taxon>
        <taxon>Cucujiformia</taxon>
        <taxon>Chrysomeloidea</taxon>
        <taxon>Cerambycidae</taxon>
        <taxon>Lamiinae</taxon>
        <taxon>Acanthocinini</taxon>
        <taxon>Exocentrus</taxon>
    </lineage>
</organism>
<reference evidence="2 3" key="1">
    <citation type="journal article" date="2023" name="Insect Mol. Biol.">
        <title>Genome sequencing provides insights into the evolution of gene families encoding plant cell wall-degrading enzymes in longhorned beetles.</title>
        <authorList>
            <person name="Shin N.R."/>
            <person name="Okamura Y."/>
            <person name="Kirsch R."/>
            <person name="Pauchet Y."/>
        </authorList>
    </citation>
    <scope>NUCLEOTIDE SEQUENCE [LARGE SCALE GENOMIC DNA]</scope>
    <source>
        <strain evidence="2">EAD_L_NR</strain>
    </source>
</reference>
<protein>
    <recommendedName>
        <fullName evidence="1">Reverse transcriptase domain-containing protein</fullName>
    </recommendedName>
</protein>
<evidence type="ECO:0000313" key="3">
    <source>
        <dbReference type="Proteomes" id="UP001159042"/>
    </source>
</evidence>
<sequence>MPALDISNSNTDDPGPINPVVGIIYPPPEVRSILLDNVNIVDSKHKVDFGMAMGSSLSPIMSNIFMEHFEETYVKSYINKPKIWWRYVDDVFSIWPHGQDNLTDFLNFLNNIEPTIKFTLEL</sequence>
<dbReference type="EMBL" id="JANEYG010000292">
    <property type="protein sequence ID" value="KAJ8910459.1"/>
    <property type="molecule type" value="Genomic_DNA"/>
</dbReference>
<feature type="domain" description="Reverse transcriptase" evidence="1">
    <location>
        <begin position="1"/>
        <end position="122"/>
    </location>
</feature>
<dbReference type="InterPro" id="IPR000477">
    <property type="entry name" value="RT_dom"/>
</dbReference>
<dbReference type="PANTHER" id="PTHR21301:SF10">
    <property type="entry name" value="REVERSE TRANSCRIPTASE DOMAIN-CONTAINING PROTEIN"/>
    <property type="match status" value="1"/>
</dbReference>
<dbReference type="PANTHER" id="PTHR21301">
    <property type="entry name" value="REVERSE TRANSCRIPTASE"/>
    <property type="match status" value="1"/>
</dbReference>
<comment type="caution">
    <text evidence="2">The sequence shown here is derived from an EMBL/GenBank/DDBJ whole genome shotgun (WGS) entry which is preliminary data.</text>
</comment>
<dbReference type="AlphaFoldDB" id="A0AAV8V8I6"/>
<proteinExistence type="predicted"/>